<gene>
    <name evidence="2" type="primary">LOC116291451</name>
</gene>
<accession>A0A6P8HDJ1</accession>
<dbReference type="KEGG" id="aten:116291451"/>
<dbReference type="OrthoDB" id="5974958at2759"/>
<protein>
    <submittedName>
        <fullName evidence="2">Uncharacterized protein LOC116291451</fullName>
    </submittedName>
</protein>
<evidence type="ECO:0000313" key="1">
    <source>
        <dbReference type="Proteomes" id="UP000515163"/>
    </source>
</evidence>
<dbReference type="InParanoid" id="A0A6P8HDJ1"/>
<evidence type="ECO:0000313" key="2">
    <source>
        <dbReference type="RefSeq" id="XP_031554479.1"/>
    </source>
</evidence>
<dbReference type="AlphaFoldDB" id="A0A6P8HDJ1"/>
<reference evidence="2" key="1">
    <citation type="submission" date="2025-08" db="UniProtKB">
        <authorList>
            <consortium name="RefSeq"/>
        </authorList>
    </citation>
    <scope>IDENTIFICATION</scope>
</reference>
<name>A0A6P8HDJ1_ACTTE</name>
<sequence>MSVALTGTGVATSLTGPGIVVGVPLASVGAVCGIVSAVTTGIIKQLSGKISKHDTHIALARAKANTIADLVSKALRDRRIDDTEFSLILAEEKKYGELKSGNKKTIVKDLSEESRKQIYQKAKEDLQRKLAQ</sequence>
<dbReference type="RefSeq" id="XP_031554479.1">
    <property type="nucleotide sequence ID" value="XM_031698619.1"/>
</dbReference>
<dbReference type="Proteomes" id="UP000515163">
    <property type="component" value="Unplaced"/>
</dbReference>
<proteinExistence type="predicted"/>
<organism evidence="1 2">
    <name type="scientific">Actinia tenebrosa</name>
    <name type="common">Australian red waratah sea anemone</name>
    <dbReference type="NCBI Taxonomy" id="6105"/>
    <lineage>
        <taxon>Eukaryota</taxon>
        <taxon>Metazoa</taxon>
        <taxon>Cnidaria</taxon>
        <taxon>Anthozoa</taxon>
        <taxon>Hexacorallia</taxon>
        <taxon>Actiniaria</taxon>
        <taxon>Actiniidae</taxon>
        <taxon>Actinia</taxon>
    </lineage>
</organism>
<keyword evidence="1" id="KW-1185">Reference proteome</keyword>
<dbReference type="GeneID" id="116291451"/>